<dbReference type="EMBL" id="CP013729">
    <property type="protein sequence ID" value="ALV07447.1"/>
    <property type="molecule type" value="Genomic_DNA"/>
</dbReference>
<accession>A0A0U3LR20</accession>
<dbReference type="Pfam" id="PF01381">
    <property type="entry name" value="HTH_3"/>
    <property type="match status" value="1"/>
</dbReference>
<dbReference type="Pfam" id="PF07883">
    <property type="entry name" value="Cupin_2"/>
    <property type="match status" value="1"/>
</dbReference>
<dbReference type="GO" id="GO:0005829">
    <property type="term" value="C:cytosol"/>
    <property type="evidence" value="ECO:0007669"/>
    <property type="project" value="TreeGrafter"/>
</dbReference>
<dbReference type="Proteomes" id="UP000060699">
    <property type="component" value="Chromosome"/>
</dbReference>
<dbReference type="Gene3D" id="1.10.260.40">
    <property type="entry name" value="lambda repressor-like DNA-binding domains"/>
    <property type="match status" value="1"/>
</dbReference>
<dbReference type="SMART" id="SM00530">
    <property type="entry name" value="HTH_XRE"/>
    <property type="match status" value="1"/>
</dbReference>
<evidence type="ECO:0000256" key="1">
    <source>
        <dbReference type="ARBA" id="ARBA00023125"/>
    </source>
</evidence>
<keyword evidence="1 2" id="KW-0238">DNA-binding</keyword>
<dbReference type="GO" id="GO:0003677">
    <property type="term" value="F:DNA binding"/>
    <property type="evidence" value="ECO:0007669"/>
    <property type="project" value="UniProtKB-KW"/>
</dbReference>
<sequence>MSAIPSEKLEPPRVGATLQALRQAQGLSLDELSRRAGVSKSMLSQIERNQANPTVAVVWRLANALRVELSELLGGERPAAPPIEVVAAHATPGLSSPDGLCRLRILGPIELAGQFEWYELTVQPGGALESAAHEPGSREHLSVLSGELEVTAGGSRHLVKAGETARYAVDGAHAIRNVGKKAATAMLAVLHA</sequence>
<dbReference type="SUPFAM" id="SSF51182">
    <property type="entry name" value="RmlC-like cupins"/>
    <property type="match status" value="1"/>
</dbReference>
<proteinExistence type="predicted"/>
<dbReference type="Gene3D" id="2.60.120.10">
    <property type="entry name" value="Jelly Rolls"/>
    <property type="match status" value="1"/>
</dbReference>
<dbReference type="InterPro" id="IPR014710">
    <property type="entry name" value="RmlC-like_jellyroll"/>
</dbReference>
<dbReference type="InterPro" id="IPR050807">
    <property type="entry name" value="TransReg_Diox_bact_type"/>
</dbReference>
<dbReference type="OrthoDB" id="73827at2"/>
<dbReference type="GO" id="GO:0003700">
    <property type="term" value="F:DNA-binding transcription factor activity"/>
    <property type="evidence" value="ECO:0007669"/>
    <property type="project" value="TreeGrafter"/>
</dbReference>
<dbReference type="PROSITE" id="PS50943">
    <property type="entry name" value="HTH_CROC1"/>
    <property type="match status" value="1"/>
</dbReference>
<protein>
    <submittedName>
        <fullName evidence="2">DNA-binding protein</fullName>
    </submittedName>
</protein>
<gene>
    <name evidence="2" type="ORF">RD2015_2985</name>
</gene>
<dbReference type="PANTHER" id="PTHR46797:SF1">
    <property type="entry name" value="METHYLPHOSPHONATE SYNTHASE"/>
    <property type="match status" value="1"/>
</dbReference>
<reference evidence="2 3" key="1">
    <citation type="submission" date="2015-12" db="EMBL/GenBank/DDBJ databases">
        <title>Complete genome of Roseateles depolymerans KCTC 42856.</title>
        <authorList>
            <person name="Kim K.M."/>
        </authorList>
    </citation>
    <scope>NUCLEOTIDE SEQUENCE [LARGE SCALE GENOMIC DNA]</scope>
    <source>
        <strain evidence="2 3">KCTC 42856</strain>
    </source>
</reference>
<dbReference type="SUPFAM" id="SSF47413">
    <property type="entry name" value="lambda repressor-like DNA-binding domains"/>
    <property type="match status" value="1"/>
</dbReference>
<dbReference type="InterPro" id="IPR011051">
    <property type="entry name" value="RmlC_Cupin_sf"/>
</dbReference>
<keyword evidence="3" id="KW-1185">Reference proteome</keyword>
<evidence type="ECO:0000313" key="3">
    <source>
        <dbReference type="Proteomes" id="UP000060699"/>
    </source>
</evidence>
<evidence type="ECO:0000313" key="2">
    <source>
        <dbReference type="EMBL" id="ALV07447.1"/>
    </source>
</evidence>
<dbReference type="InterPro" id="IPR010982">
    <property type="entry name" value="Lambda_DNA-bd_dom_sf"/>
</dbReference>
<name>A0A0U3LR20_9BURK</name>
<dbReference type="PANTHER" id="PTHR46797">
    <property type="entry name" value="HTH-TYPE TRANSCRIPTIONAL REGULATOR"/>
    <property type="match status" value="1"/>
</dbReference>
<dbReference type="AlphaFoldDB" id="A0A0U3LR20"/>
<dbReference type="InterPro" id="IPR001387">
    <property type="entry name" value="Cro/C1-type_HTH"/>
</dbReference>
<dbReference type="CDD" id="cd00093">
    <property type="entry name" value="HTH_XRE"/>
    <property type="match status" value="1"/>
</dbReference>
<organism evidence="2 3">
    <name type="scientific">Roseateles depolymerans</name>
    <dbReference type="NCBI Taxonomy" id="76731"/>
    <lineage>
        <taxon>Bacteria</taxon>
        <taxon>Pseudomonadati</taxon>
        <taxon>Pseudomonadota</taxon>
        <taxon>Betaproteobacteria</taxon>
        <taxon>Burkholderiales</taxon>
        <taxon>Sphaerotilaceae</taxon>
        <taxon>Roseateles</taxon>
    </lineage>
</organism>
<dbReference type="STRING" id="76731.RD2015_2985"/>
<dbReference type="InterPro" id="IPR013096">
    <property type="entry name" value="Cupin_2"/>
</dbReference>
<dbReference type="RefSeq" id="WP_058935558.1">
    <property type="nucleotide sequence ID" value="NZ_CP013729.1"/>
</dbReference>
<dbReference type="CDD" id="cd02209">
    <property type="entry name" value="cupin_XRE_C"/>
    <property type="match status" value="1"/>
</dbReference>
<dbReference type="KEGG" id="rdp:RD2015_2985"/>